<evidence type="ECO:0000256" key="2">
    <source>
        <dbReference type="SAM" id="SignalP"/>
    </source>
</evidence>
<reference evidence="4 5" key="1">
    <citation type="submission" date="2019-02" db="EMBL/GenBank/DDBJ databases">
        <title>Deep-cultivation of Planctomycetes and their phenomic and genomic characterization uncovers novel biology.</title>
        <authorList>
            <person name="Wiegand S."/>
            <person name="Jogler M."/>
            <person name="Boedeker C."/>
            <person name="Pinto D."/>
            <person name="Vollmers J."/>
            <person name="Rivas-Marin E."/>
            <person name="Kohn T."/>
            <person name="Peeters S.H."/>
            <person name="Heuer A."/>
            <person name="Rast P."/>
            <person name="Oberbeckmann S."/>
            <person name="Bunk B."/>
            <person name="Jeske O."/>
            <person name="Meyerdierks A."/>
            <person name="Storesund J.E."/>
            <person name="Kallscheuer N."/>
            <person name="Luecker S."/>
            <person name="Lage O.M."/>
            <person name="Pohl T."/>
            <person name="Merkel B.J."/>
            <person name="Hornburger P."/>
            <person name="Mueller R.-W."/>
            <person name="Bruemmer F."/>
            <person name="Labrenz M."/>
            <person name="Spormann A.M."/>
            <person name="Op den Camp H."/>
            <person name="Overmann J."/>
            <person name="Amann R."/>
            <person name="Jetten M.S.M."/>
            <person name="Mascher T."/>
            <person name="Medema M.H."/>
            <person name="Devos D.P."/>
            <person name="Kaster A.-K."/>
            <person name="Ovreas L."/>
            <person name="Rohde M."/>
            <person name="Galperin M.Y."/>
            <person name="Jogler C."/>
        </authorList>
    </citation>
    <scope>NUCLEOTIDE SEQUENCE [LARGE SCALE GENOMIC DNA]</scope>
    <source>
        <strain evidence="4 5">ETA_A1</strain>
    </source>
</reference>
<dbReference type="PANTHER" id="PTHR21017:SF17">
    <property type="entry name" value="PROTEIN NIPSNAP"/>
    <property type="match status" value="1"/>
</dbReference>
<dbReference type="EMBL" id="CP036273">
    <property type="protein sequence ID" value="QDU22548.1"/>
    <property type="molecule type" value="Genomic_DNA"/>
</dbReference>
<feature type="domain" description="NIPSNAP" evidence="3">
    <location>
        <begin position="147"/>
        <end position="257"/>
    </location>
</feature>
<evidence type="ECO:0000256" key="1">
    <source>
        <dbReference type="ARBA" id="ARBA00005291"/>
    </source>
</evidence>
<dbReference type="Proteomes" id="UP000319576">
    <property type="component" value="Chromosome"/>
</dbReference>
<accession>A0A517XYK1</accession>
<dbReference type="RefSeq" id="WP_145242373.1">
    <property type="nucleotide sequence ID" value="NZ_CP036273.1"/>
</dbReference>
<sequence length="259" mass="28511" precursor="true">MRLLVPVAGLTAALAMLTPPAPAQEKKATPLYEMRTYYSPPGKLDALHARFRDHTVKLFAKHGITNVGYFVPEGENKDNKLVYFISFPDKAARDASFKAFAADPAWKAAAAASEKDGKILTKIESVFLTPTDYSPVPKIEAKGNRVFELRTYTTTKGNLPGLDARFRDHTMKLFEKHGMTNVVYWHRAAGQPGAENNLTYLMAHPSKAAGLKAFDAFRMDPDWLAARKASEDKAGGSLTEATNGVLSEYLVPTDYSPLK</sequence>
<evidence type="ECO:0000313" key="4">
    <source>
        <dbReference type="EMBL" id="QDU22548.1"/>
    </source>
</evidence>
<evidence type="ECO:0000313" key="5">
    <source>
        <dbReference type="Proteomes" id="UP000319576"/>
    </source>
</evidence>
<dbReference type="PANTHER" id="PTHR21017">
    <property type="entry name" value="NIPSNAP-RELATED"/>
    <property type="match status" value="1"/>
</dbReference>
<name>A0A517XYK1_9BACT</name>
<proteinExistence type="inferred from homology"/>
<organism evidence="4 5">
    <name type="scientific">Urbifossiella limnaea</name>
    <dbReference type="NCBI Taxonomy" id="2528023"/>
    <lineage>
        <taxon>Bacteria</taxon>
        <taxon>Pseudomonadati</taxon>
        <taxon>Planctomycetota</taxon>
        <taxon>Planctomycetia</taxon>
        <taxon>Gemmatales</taxon>
        <taxon>Gemmataceae</taxon>
        <taxon>Urbifossiella</taxon>
    </lineage>
</organism>
<gene>
    <name evidence="4" type="ORF">ETAA1_45310</name>
</gene>
<dbReference type="Gene3D" id="3.30.70.100">
    <property type="match status" value="2"/>
</dbReference>
<protein>
    <recommendedName>
        <fullName evidence="3">NIPSNAP domain-containing protein</fullName>
    </recommendedName>
</protein>
<dbReference type="OrthoDB" id="9809695at2"/>
<dbReference type="Pfam" id="PF07978">
    <property type="entry name" value="NIPSNAP"/>
    <property type="match status" value="2"/>
</dbReference>
<dbReference type="KEGG" id="uli:ETAA1_45310"/>
<comment type="similarity">
    <text evidence="1">Belongs to the NipSnap family.</text>
</comment>
<keyword evidence="2" id="KW-0732">Signal</keyword>
<dbReference type="InterPro" id="IPR051557">
    <property type="entry name" value="NipSnap_domain"/>
</dbReference>
<feature type="chain" id="PRO_5021748287" description="NIPSNAP domain-containing protein" evidence="2">
    <location>
        <begin position="24"/>
        <end position="259"/>
    </location>
</feature>
<dbReference type="SUPFAM" id="SSF54909">
    <property type="entry name" value="Dimeric alpha+beta barrel"/>
    <property type="match status" value="2"/>
</dbReference>
<dbReference type="InterPro" id="IPR011008">
    <property type="entry name" value="Dimeric_a/b-barrel"/>
</dbReference>
<dbReference type="InterPro" id="IPR012577">
    <property type="entry name" value="NIPSNAP"/>
</dbReference>
<feature type="signal peptide" evidence="2">
    <location>
        <begin position="1"/>
        <end position="23"/>
    </location>
</feature>
<keyword evidence="5" id="KW-1185">Reference proteome</keyword>
<evidence type="ECO:0000259" key="3">
    <source>
        <dbReference type="Pfam" id="PF07978"/>
    </source>
</evidence>
<feature type="domain" description="NIPSNAP" evidence="3">
    <location>
        <begin position="32"/>
        <end position="135"/>
    </location>
</feature>
<dbReference type="AlphaFoldDB" id="A0A517XYK1"/>